<dbReference type="PANTHER" id="PTHR10876">
    <property type="entry name" value="ZINC FINGER PROTEIN ZPR1"/>
    <property type="match status" value="1"/>
</dbReference>
<dbReference type="NCBIfam" id="TIGR00310">
    <property type="entry name" value="ZPR1_znf"/>
    <property type="match status" value="2"/>
</dbReference>
<dbReference type="FunFam" id="2.20.25.420:FF:000001">
    <property type="entry name" value="Zinc finger protein ZPR1"/>
    <property type="match status" value="1"/>
</dbReference>
<dbReference type="Pfam" id="PF03367">
    <property type="entry name" value="Zn_ribbon_ZPR1"/>
    <property type="match status" value="2"/>
</dbReference>
<dbReference type="Pfam" id="PF22794">
    <property type="entry name" value="jr-ZPR1"/>
    <property type="match status" value="2"/>
</dbReference>
<evidence type="ECO:0000256" key="1">
    <source>
        <dbReference type="ARBA" id="ARBA00008354"/>
    </source>
</evidence>
<keyword evidence="4" id="KW-0862">Zinc</keyword>
<reference evidence="6" key="1">
    <citation type="journal article" date="2015" name="Sci. Rep.">
        <title>Tissue- and time-dependent transcription in Ixodes ricinus salivary glands and midguts when blood feeding on the vertebrate host.</title>
        <authorList>
            <person name="Kotsyfakis M."/>
            <person name="Schwarz A."/>
            <person name="Erhart J."/>
            <person name="Ribeiro J.M."/>
        </authorList>
    </citation>
    <scope>NUCLEOTIDE SEQUENCE</scope>
    <source>
        <tissue evidence="6">Salivary gland and midgut</tissue>
    </source>
</reference>
<dbReference type="GO" id="GO:0005634">
    <property type="term" value="C:nucleus"/>
    <property type="evidence" value="ECO:0007669"/>
    <property type="project" value="TreeGrafter"/>
</dbReference>
<dbReference type="InterPro" id="IPR040141">
    <property type="entry name" value="ZPR1"/>
</dbReference>
<dbReference type="SMART" id="SM00709">
    <property type="entry name" value="Zpr1"/>
    <property type="match status" value="2"/>
</dbReference>
<comment type="similarity">
    <text evidence="1">Belongs to the ZPR1 family.</text>
</comment>
<dbReference type="EMBL" id="GANP01005626">
    <property type="protein sequence ID" value="JAB78842.1"/>
    <property type="molecule type" value="mRNA"/>
</dbReference>
<dbReference type="GO" id="GO:0008270">
    <property type="term" value="F:zinc ion binding"/>
    <property type="evidence" value="ECO:0007669"/>
    <property type="project" value="UniProtKB-KW"/>
</dbReference>
<evidence type="ECO:0000256" key="4">
    <source>
        <dbReference type="ARBA" id="ARBA00022833"/>
    </source>
</evidence>
<keyword evidence="3" id="KW-0863">Zinc-finger</keyword>
<evidence type="ECO:0000313" key="6">
    <source>
        <dbReference type="EMBL" id="JAB78842.1"/>
    </source>
</evidence>
<name>V5HS93_IXORI</name>
<proteinExistence type="evidence at transcript level"/>
<accession>V5HS93</accession>
<dbReference type="FunFam" id="2.60.120.1040:FF:000003">
    <property type="entry name" value="Zinc finger protein zpr1"/>
    <property type="match status" value="1"/>
</dbReference>
<dbReference type="PANTHER" id="PTHR10876:SF0">
    <property type="entry name" value="ZINC FINGER PROTEIN ZPR1"/>
    <property type="match status" value="1"/>
</dbReference>
<evidence type="ECO:0000256" key="3">
    <source>
        <dbReference type="ARBA" id="ARBA00022771"/>
    </source>
</evidence>
<dbReference type="Gene3D" id="2.60.120.1040">
    <property type="entry name" value="ZPR1, A/B domain"/>
    <property type="match status" value="2"/>
</dbReference>
<evidence type="ECO:0000256" key="2">
    <source>
        <dbReference type="ARBA" id="ARBA00022723"/>
    </source>
</evidence>
<dbReference type="InterPro" id="IPR004457">
    <property type="entry name" value="Znf_ZPR1"/>
</dbReference>
<organism evidence="6">
    <name type="scientific">Ixodes ricinus</name>
    <name type="common">Common tick</name>
    <name type="synonym">Acarus ricinus</name>
    <dbReference type="NCBI Taxonomy" id="34613"/>
    <lineage>
        <taxon>Eukaryota</taxon>
        <taxon>Metazoa</taxon>
        <taxon>Ecdysozoa</taxon>
        <taxon>Arthropoda</taxon>
        <taxon>Chelicerata</taxon>
        <taxon>Arachnida</taxon>
        <taxon>Acari</taxon>
        <taxon>Parasitiformes</taxon>
        <taxon>Ixodida</taxon>
        <taxon>Ixodoidea</taxon>
        <taxon>Ixodidae</taxon>
        <taxon>Ixodinae</taxon>
        <taxon>Ixodes</taxon>
    </lineage>
</organism>
<evidence type="ECO:0000259" key="5">
    <source>
        <dbReference type="SMART" id="SM00709"/>
    </source>
</evidence>
<sequence length="430" mass="47600">MAESEVFSGLSADEAEVTEMESLCLNCRGNGTTRLLLTRIPFYREVVIMSFRCEHCGWHNSELQPAACIQPTGVRYTLTVSSAQDLNRQVVRSDSATVTVPELEFEIPAKTQEGSVTTVEGLLQRAVRGLERSLEDAQPGPLRDKLADFVARLRQLQALERPFRLILDDPSGNSFVENPSAPSSDPSLSVVHYPRTKDQDRWLGVLAPEEDKKEEEEEEEDVHRDVLRFPTDCSECGAPCETRMKLTQVPHFKEVVIMATVCERCGHRTSEVKGGAGIEPLGVRLELRVSGPADLARDVLKSETCSLRVPELDLDAGQGVVAGRFTTVEGLLEEMRAQLSRENPFFQGDSAPEGRRLRMGTVVDRLGRAARGELPVTLVLDDPCGNSHVQSLCAPDPDPALTVVRYQRSFEQDEALGLNDIRTEGYQQDP</sequence>
<feature type="domain" description="Zinc finger ZPR1-type" evidence="5">
    <location>
        <begin position="231"/>
        <end position="391"/>
    </location>
</feature>
<dbReference type="Gene3D" id="2.20.25.420">
    <property type="entry name" value="ZPR1, zinc finger domain"/>
    <property type="match status" value="2"/>
</dbReference>
<feature type="domain" description="Zinc finger ZPR1-type" evidence="5">
    <location>
        <begin position="22"/>
        <end position="178"/>
    </location>
</feature>
<dbReference type="InterPro" id="IPR042452">
    <property type="entry name" value="ZPR1_Znf1/2"/>
</dbReference>
<dbReference type="InterPro" id="IPR056180">
    <property type="entry name" value="ZPR1_jr_dom"/>
</dbReference>
<dbReference type="FunFam" id="2.60.120.1040:FF:000016">
    <property type="match status" value="1"/>
</dbReference>
<dbReference type="FunFam" id="2.20.25.420:FF:000003">
    <property type="entry name" value="zinc finger protein ZPR1"/>
    <property type="match status" value="1"/>
</dbReference>
<dbReference type="InterPro" id="IPR042451">
    <property type="entry name" value="ZPR1_A/B_dom"/>
</dbReference>
<keyword evidence="2" id="KW-0479">Metal-binding</keyword>
<protein>
    <submittedName>
        <fullName evidence="6">Putative c4-type zn-finger protein</fullName>
    </submittedName>
</protein>
<dbReference type="AlphaFoldDB" id="V5HS93"/>